<organism evidence="1 2">
    <name type="scientific">Vibrio inusitatus NBRC 102082</name>
    <dbReference type="NCBI Taxonomy" id="1219070"/>
    <lineage>
        <taxon>Bacteria</taxon>
        <taxon>Pseudomonadati</taxon>
        <taxon>Pseudomonadota</taxon>
        <taxon>Gammaproteobacteria</taxon>
        <taxon>Vibrionales</taxon>
        <taxon>Vibrionaceae</taxon>
        <taxon>Vibrio</taxon>
    </lineage>
</organism>
<evidence type="ECO:0000313" key="2">
    <source>
        <dbReference type="Proteomes" id="UP000318717"/>
    </source>
</evidence>
<dbReference type="EMBL" id="BJLF01000016">
    <property type="protein sequence ID" value="GEA52136.1"/>
    <property type="molecule type" value="Genomic_DNA"/>
</dbReference>
<comment type="caution">
    <text evidence="1">The sequence shown here is derived from an EMBL/GenBank/DDBJ whole genome shotgun (WGS) entry which is preliminary data.</text>
</comment>
<keyword evidence="2" id="KW-1185">Reference proteome</keyword>
<proteinExistence type="predicted"/>
<name>A0A4Y3HYD3_9VIBR</name>
<accession>A0A4Y3HYD3</accession>
<protein>
    <submittedName>
        <fullName evidence="1">Uncharacterized protein</fullName>
    </submittedName>
</protein>
<sequence>MKSAIATGVQATLAVSIFYLGYSVHSVINKVDEVIEHFPVMVTQLDELSGQLKIDDWLTIADAVNQQLPEMVKIADQAIKAIESSNKTIASIDEKIPQVKKELTLYRETVIPSTQKELQAYRETVIPPLLIESKQYREQTIPAVLTESQALRKDVPIVIASVDELLNKSHDLGREASKGAVKGVILSPVDILMDTGKQVVGKDEK</sequence>
<dbReference type="OrthoDB" id="5915500at2"/>
<gene>
    <name evidence="1" type="ORF">VIN01S_29400</name>
</gene>
<evidence type="ECO:0000313" key="1">
    <source>
        <dbReference type="EMBL" id="GEA52136.1"/>
    </source>
</evidence>
<reference evidence="1 2" key="1">
    <citation type="submission" date="2019-06" db="EMBL/GenBank/DDBJ databases">
        <title>Whole genome shotgun sequence of Vibrio inusitatus NBRC 102082.</title>
        <authorList>
            <person name="Hosoyama A."/>
            <person name="Uohara A."/>
            <person name="Ohji S."/>
            <person name="Ichikawa N."/>
        </authorList>
    </citation>
    <scope>NUCLEOTIDE SEQUENCE [LARGE SCALE GENOMIC DNA]</scope>
    <source>
        <strain evidence="1 2">NBRC 102082</strain>
    </source>
</reference>
<dbReference type="RefSeq" id="WP_141346591.1">
    <property type="nucleotide sequence ID" value="NZ_BJLF01000016.1"/>
</dbReference>
<dbReference type="Proteomes" id="UP000318717">
    <property type="component" value="Unassembled WGS sequence"/>
</dbReference>
<dbReference type="AlphaFoldDB" id="A0A4Y3HYD3"/>